<feature type="compositionally biased region" description="Polar residues" evidence="14">
    <location>
        <begin position="299"/>
        <end position="313"/>
    </location>
</feature>
<feature type="chain" id="PRO_5025392737" description="Autophagy-related protein 2" evidence="15">
    <location>
        <begin position="18"/>
        <end position="2146"/>
    </location>
</feature>
<dbReference type="OrthoDB" id="18982at2759"/>
<feature type="compositionally biased region" description="Low complexity" evidence="14">
    <location>
        <begin position="321"/>
        <end position="350"/>
    </location>
</feature>
<dbReference type="Proteomes" id="UP000799437">
    <property type="component" value="Unassembled WGS sequence"/>
</dbReference>
<dbReference type="InterPro" id="IPR026849">
    <property type="entry name" value="ATG2"/>
</dbReference>
<feature type="signal peptide" evidence="15">
    <location>
        <begin position="1"/>
        <end position="17"/>
    </location>
</feature>
<dbReference type="GeneID" id="54482115"/>
<feature type="region of interest" description="Disordered" evidence="14">
    <location>
        <begin position="572"/>
        <end position="643"/>
    </location>
</feature>
<evidence type="ECO:0000256" key="8">
    <source>
        <dbReference type="ARBA" id="ARBA00023055"/>
    </source>
</evidence>
<keyword evidence="7" id="KW-0072">Autophagy</keyword>
<dbReference type="PANTHER" id="PTHR13190">
    <property type="entry name" value="AUTOPHAGY-RELATED 2, ISOFORM A"/>
    <property type="match status" value="1"/>
</dbReference>
<evidence type="ECO:0000313" key="17">
    <source>
        <dbReference type="Proteomes" id="UP000799437"/>
    </source>
</evidence>
<dbReference type="GO" id="GO:0061723">
    <property type="term" value="P:glycophagy"/>
    <property type="evidence" value="ECO:0007669"/>
    <property type="project" value="TreeGrafter"/>
</dbReference>
<dbReference type="Pfam" id="PF13329">
    <property type="entry name" value="ATG2_CAD"/>
    <property type="match status" value="1"/>
</dbReference>
<keyword evidence="13" id="KW-0175">Coiled coil</keyword>
<dbReference type="GO" id="GO:0034727">
    <property type="term" value="P:piecemeal microautophagy of the nucleus"/>
    <property type="evidence" value="ECO:0007669"/>
    <property type="project" value="TreeGrafter"/>
</dbReference>
<dbReference type="GO" id="GO:0006869">
    <property type="term" value="P:lipid transport"/>
    <property type="evidence" value="ECO:0007669"/>
    <property type="project" value="UniProtKB-KW"/>
</dbReference>
<evidence type="ECO:0000256" key="7">
    <source>
        <dbReference type="ARBA" id="ARBA00023006"/>
    </source>
</evidence>
<dbReference type="GO" id="GO:0005789">
    <property type="term" value="C:endoplasmic reticulum membrane"/>
    <property type="evidence" value="ECO:0007669"/>
    <property type="project" value="UniProtKB-SubCell"/>
</dbReference>
<feature type="compositionally biased region" description="Basic residues" evidence="14">
    <location>
        <begin position="1716"/>
        <end position="1728"/>
    </location>
</feature>
<feature type="compositionally biased region" description="Low complexity" evidence="14">
    <location>
        <begin position="1703"/>
        <end position="1715"/>
    </location>
</feature>
<feature type="region of interest" description="Disordered" evidence="14">
    <location>
        <begin position="1703"/>
        <end position="1728"/>
    </location>
</feature>
<evidence type="ECO:0000256" key="5">
    <source>
        <dbReference type="ARBA" id="ARBA00022448"/>
    </source>
</evidence>
<comment type="similarity">
    <text evidence="3">Belongs to the ATG2 family.</text>
</comment>
<evidence type="ECO:0000256" key="14">
    <source>
        <dbReference type="SAM" id="MobiDB-lite"/>
    </source>
</evidence>
<evidence type="ECO:0000256" key="12">
    <source>
        <dbReference type="ARBA" id="ARBA00024631"/>
    </source>
</evidence>
<feature type="region of interest" description="Disordered" evidence="14">
    <location>
        <begin position="299"/>
        <end position="357"/>
    </location>
</feature>
<comment type="catalytic activity">
    <reaction evidence="11">
        <text>a 1,2-diacyl-sn-glycero-3-phosphoethanolamine(in) = a 1,2-diacyl-sn-glycero-3-phosphoethanolamine(out)</text>
        <dbReference type="Rhea" id="RHEA:38895"/>
        <dbReference type="ChEBI" id="CHEBI:64612"/>
    </reaction>
</comment>
<proteinExistence type="inferred from homology"/>
<feature type="region of interest" description="Disordered" evidence="14">
    <location>
        <begin position="467"/>
        <end position="499"/>
    </location>
</feature>
<evidence type="ECO:0000256" key="15">
    <source>
        <dbReference type="SAM" id="SignalP"/>
    </source>
</evidence>
<evidence type="ECO:0000256" key="10">
    <source>
        <dbReference type="ARBA" id="ARBA00024479"/>
    </source>
</evidence>
<evidence type="ECO:0000256" key="11">
    <source>
        <dbReference type="ARBA" id="ARBA00024615"/>
    </source>
</evidence>
<dbReference type="GO" id="GO:0032266">
    <property type="term" value="F:phosphatidylinositol-3-phosphate binding"/>
    <property type="evidence" value="ECO:0007669"/>
    <property type="project" value="TreeGrafter"/>
</dbReference>
<keyword evidence="5" id="KW-0813">Transport</keyword>
<sequence>MAFLLSFSSSIVKRLLLFSLARLDILDKDPSDFVDVSVGKKSTLELRDVGLRIDRLTSILHLDLPPQLRLTSAKVSVLRLTLTLDPSNPGIRIEVDGIRLNIVLDSGSGHDPSEQRPSSPYRTRKDREGKEPGENIPSAEDLAKSFLQEEPARERQQLEEAFHSQSQYVHEAQDLSDEDDEADVGMGTAPSLPGFFENFIRGALDRCEVVISGIDIRLDAEIPPQDKRTTTGEAADISMNFWIQRAIVDGLASPAPELVVASNRSQAPGEGVRDGQRRISLQNIGAEIISTPELFASLSRYSRPSSPGDTRSNVSGHSRRTTGSTTSSSSNSQSVTSQSTKSPLSESIPSSPQPESPIIHRDRVELPLVHSDLEASQATNEDDRFADAASDYDPSISVTDIRPLVRDPQVSQVPFEEDEGESILQDRSFLMYAMNNGMWDSRIDSGDTGVGSSLLEDSVGSVGDELFPRGQTYLPPSTSSDAGSAPSIHPLDSSVPELGEDLDDLTKQHVTTDNKAHALEVAGQKYMIPQDEAIPNETSPPIEDLSQSRIYDHDDAESMYMSAYSEAPSISRGHHIPGGWESETASSDSGVMEALTRQDDATEVDEAYTATPRSASRASTPKPSPSQPLDTTPTPGSPSSVQGEELLGRVTKPLLHIDNIAVWFPWPSNNQASPDDRASHDDLVQSTVFGEETMHQDMPGAYSTYVDSQTTSHKRTPSPSSMRSRPDPAHMPSSQIDGNTKKITPPLRFDFEIGVVQTHVDLTVGQLLIQAAQFLQKTFDDFAKDKPTVKKSEEKREYDEQRAVDYKVSINEISIHWLENIPTSSFSRAQSVAKNHDLDSHTHDIILQLRLSGTRSDISISSVQTKIKFAVYRMAFGLQNEDIIAFDDSAKLRPFVKGMKDPGSDITIEYLSTNASSRLDVFTLPVRISLNTQKLDDAFTSFGGFSGMLELGNSMSSNSTIQPRHAPPVSRPRGVHFSRVPPAPATDLGLTLKINARIGGATCVLKGKSCAVQARTTAIKVVGRSPGFKIHIDQIKITGPHVDKTDDATASLALSANGTRIDFLFMPEETDLTRLLTLLTPSKDKYEDDDDILVDALLRQRQKGSILRLTLDSAKIDVNDSGDLQVLAGLGEELSKLSTVTKYLPEDDRPGLLTLAYVKQFDSSVYVNENIGVLFLATRGTRVAHVGWPALLAVEVAGITARRGEDEILIHEIMEHGPLDDLPMIMARKVGDEVEPTVKVKLHNVCIEYRVSTIMSLLALKDGASAEDIATGLAESVATITSPEYPATLTRQSSTASVNSGLPSRQVKLDLLLRDSAIGLNPRDASSKALVVFTETRFTGIPPKDGRLSARLELRKASLLLIDDNTRFNPAFEIEGHTPPRYTSLGSKQVTELCSRGFVSVSTISSAFAEVNITGLQNSGSQEVSVDFRDDLFLMQTCADSTQTLISLLSGLAPPLPPSKELQYRTQVVPMDDMMASFTGDYYTSVPEEAERSDHSIMDDADTMEDDLPANLEFVGSFYNPEPLPSEEELGDGMLDNDLFDLTGPEIPRQIGQSTLLESFEERYELDSSQSELNIEENYFGAEAEAKGKARKWNSERKQYGWENEFKATSPLKVRVRDVQIIWHLFDGYDWAATRDVLTEAVEKVEQRAEERRQRLSTEEDDEVRIEEDFLFNSVWISLPVGEERGTLAKKINREIDDLTSETGSYATSTTSRSTAHPRSHKSTRKGLRLERSRHHKISFELSGVSADIVIFPPGTGETQSSIDLRVTDFDIFDHVPTSTWRKFATYMRDAGERELGRPQIHLEILNVRPVPTLAASELVIKVSVLPMRLHVDQDALDFITRFFEFKDDSAPSKDSKTEEPFIQRLEVNTVQLKLDYKPKKVDYAGLRSGRSTEFMNFFILDASDIVLRHCILYGISGFDKVHDMLNDVWMPDVKRNQLPGVLAGLAPVRPLVNVGSGVRDLIVIPMREYRKNGRIVRSIQKGAVAFAKTTTTELARLGARMAIGTQNVLQGAEGLLSPATTSASPSRNEDWEDLAGSPSSSDSPPRAVSSYADQPLGVMAGLRGAARSLERDLLTARDAIIAIPGEVMESSSPGGAALAVARRAPTVILRPASGAMKAVGMALHGVGNEIDREGRRRVADKYKRY</sequence>
<evidence type="ECO:0000256" key="2">
    <source>
        <dbReference type="ARBA" id="ARBA00004623"/>
    </source>
</evidence>
<keyword evidence="8" id="KW-0445">Lipid transport</keyword>
<keyword evidence="9" id="KW-0472">Membrane</keyword>
<dbReference type="GO" id="GO:0061709">
    <property type="term" value="P:reticulophagy"/>
    <property type="evidence" value="ECO:0007669"/>
    <property type="project" value="TreeGrafter"/>
</dbReference>
<feature type="compositionally biased region" description="Polar residues" evidence="14">
    <location>
        <begin position="611"/>
        <end position="642"/>
    </location>
</feature>
<evidence type="ECO:0000256" key="1">
    <source>
        <dbReference type="ARBA" id="ARBA00004406"/>
    </source>
</evidence>
<evidence type="ECO:0000256" key="6">
    <source>
        <dbReference type="ARBA" id="ARBA00022824"/>
    </source>
</evidence>
<evidence type="ECO:0000256" key="4">
    <source>
        <dbReference type="ARBA" id="ARBA00018070"/>
    </source>
</evidence>
<feature type="compositionally biased region" description="Basic and acidic residues" evidence="14">
    <location>
        <begin position="123"/>
        <end position="133"/>
    </location>
</feature>
<feature type="region of interest" description="Disordered" evidence="14">
    <location>
        <begin position="106"/>
        <end position="140"/>
    </location>
</feature>
<gene>
    <name evidence="16" type="ORF">EJ05DRAFT_360674</name>
</gene>
<keyword evidence="17" id="KW-1185">Reference proteome</keyword>
<feature type="compositionally biased region" description="Low complexity" evidence="14">
    <location>
        <begin position="2038"/>
        <end position="2051"/>
    </location>
</feature>
<dbReference type="EMBL" id="ML996571">
    <property type="protein sequence ID" value="KAF2758661.1"/>
    <property type="molecule type" value="Genomic_DNA"/>
</dbReference>
<dbReference type="GO" id="GO:0034045">
    <property type="term" value="C:phagophore assembly site membrane"/>
    <property type="evidence" value="ECO:0007669"/>
    <property type="project" value="UniProtKB-SubCell"/>
</dbReference>
<evidence type="ECO:0000256" key="3">
    <source>
        <dbReference type="ARBA" id="ARBA00009714"/>
    </source>
</evidence>
<feature type="region of interest" description="Disordered" evidence="14">
    <location>
        <begin position="702"/>
        <end position="741"/>
    </location>
</feature>
<accession>A0A6A6WC23</accession>
<keyword evidence="6" id="KW-0256">Endoplasmic reticulum</keyword>
<evidence type="ECO:0000256" key="9">
    <source>
        <dbReference type="ARBA" id="ARBA00023136"/>
    </source>
</evidence>
<keyword evidence="15" id="KW-0732">Signal</keyword>
<comment type="subcellular location">
    <subcellularLocation>
        <location evidence="1">Endoplasmic reticulum membrane</location>
        <topology evidence="1">Peripheral membrane protein</topology>
    </subcellularLocation>
    <subcellularLocation>
        <location evidence="2">Preautophagosomal structure membrane</location>
        <topology evidence="2">Peripheral membrane protein</topology>
    </subcellularLocation>
</comment>
<feature type="compositionally biased region" description="Polar residues" evidence="14">
    <location>
        <begin position="732"/>
        <end position="741"/>
    </location>
</feature>
<dbReference type="PANTHER" id="PTHR13190:SF1">
    <property type="entry name" value="AUTOPHAGY-RELATED 2, ISOFORM A"/>
    <property type="match status" value="1"/>
</dbReference>
<evidence type="ECO:0000256" key="13">
    <source>
        <dbReference type="SAM" id="Coils"/>
    </source>
</evidence>
<reference evidence="16" key="1">
    <citation type="journal article" date="2020" name="Stud. Mycol.">
        <title>101 Dothideomycetes genomes: a test case for predicting lifestyles and emergence of pathogens.</title>
        <authorList>
            <person name="Haridas S."/>
            <person name="Albert R."/>
            <person name="Binder M."/>
            <person name="Bloem J."/>
            <person name="Labutti K."/>
            <person name="Salamov A."/>
            <person name="Andreopoulos B."/>
            <person name="Baker S."/>
            <person name="Barry K."/>
            <person name="Bills G."/>
            <person name="Bluhm B."/>
            <person name="Cannon C."/>
            <person name="Castanera R."/>
            <person name="Culley D."/>
            <person name="Daum C."/>
            <person name="Ezra D."/>
            <person name="Gonzalez J."/>
            <person name="Henrissat B."/>
            <person name="Kuo A."/>
            <person name="Liang C."/>
            <person name="Lipzen A."/>
            <person name="Lutzoni F."/>
            <person name="Magnuson J."/>
            <person name="Mondo S."/>
            <person name="Nolan M."/>
            <person name="Ohm R."/>
            <person name="Pangilinan J."/>
            <person name="Park H.-J."/>
            <person name="Ramirez L."/>
            <person name="Alfaro M."/>
            <person name="Sun H."/>
            <person name="Tritt A."/>
            <person name="Yoshinaga Y."/>
            <person name="Zwiers L.-H."/>
            <person name="Turgeon B."/>
            <person name="Goodwin S."/>
            <person name="Spatafora J."/>
            <person name="Crous P."/>
            <person name="Grigoriev I."/>
        </authorList>
    </citation>
    <scope>NUCLEOTIDE SEQUENCE</scope>
    <source>
        <strain evidence="16">CBS 121739</strain>
    </source>
</reference>
<feature type="coiled-coil region" evidence="13">
    <location>
        <begin position="1635"/>
        <end position="1662"/>
    </location>
</feature>
<evidence type="ECO:0000313" key="16">
    <source>
        <dbReference type="EMBL" id="KAF2758661.1"/>
    </source>
</evidence>
<dbReference type="GO" id="GO:0061908">
    <property type="term" value="C:phagophore"/>
    <property type="evidence" value="ECO:0007669"/>
    <property type="project" value="TreeGrafter"/>
</dbReference>
<comment type="catalytic activity">
    <reaction evidence="10">
        <text>a 1,2-diacyl-sn-glycero-3-phospho-L-serine(in) = a 1,2-diacyl-sn-glycero-3-phospho-L-serine(out)</text>
        <dbReference type="Rhea" id="RHEA:38663"/>
        <dbReference type="ChEBI" id="CHEBI:57262"/>
    </reaction>
</comment>
<comment type="catalytic activity">
    <reaction evidence="12">
        <text>a 1,2-diacyl-sn-glycero-3-phosphocholine(in) = a 1,2-diacyl-sn-glycero-3-phosphocholine(out)</text>
        <dbReference type="Rhea" id="RHEA:38571"/>
        <dbReference type="ChEBI" id="CHEBI:57643"/>
    </reaction>
</comment>
<dbReference type="GO" id="GO:0000422">
    <property type="term" value="P:autophagy of mitochondrion"/>
    <property type="evidence" value="ECO:0007669"/>
    <property type="project" value="TreeGrafter"/>
</dbReference>
<name>A0A6A6WC23_9PEZI</name>
<dbReference type="RefSeq" id="XP_033601112.1">
    <property type="nucleotide sequence ID" value="XM_033741061.1"/>
</dbReference>
<dbReference type="GO" id="GO:0000045">
    <property type="term" value="P:autophagosome assembly"/>
    <property type="evidence" value="ECO:0007669"/>
    <property type="project" value="TreeGrafter"/>
</dbReference>
<organism evidence="16 17">
    <name type="scientific">Pseudovirgaria hyperparasitica</name>
    <dbReference type="NCBI Taxonomy" id="470096"/>
    <lineage>
        <taxon>Eukaryota</taxon>
        <taxon>Fungi</taxon>
        <taxon>Dikarya</taxon>
        <taxon>Ascomycota</taxon>
        <taxon>Pezizomycotina</taxon>
        <taxon>Dothideomycetes</taxon>
        <taxon>Dothideomycetes incertae sedis</taxon>
        <taxon>Acrospermales</taxon>
        <taxon>Acrospermaceae</taxon>
        <taxon>Pseudovirgaria</taxon>
    </lineage>
</organism>
<protein>
    <recommendedName>
        <fullName evidence="4">Autophagy-related protein 2</fullName>
    </recommendedName>
</protein>
<feature type="region of interest" description="Disordered" evidence="14">
    <location>
        <begin position="2018"/>
        <end position="2051"/>
    </location>
</feature>
<dbReference type="GO" id="GO:0043495">
    <property type="term" value="F:protein-membrane adaptor activity"/>
    <property type="evidence" value="ECO:0007669"/>
    <property type="project" value="TreeGrafter"/>
</dbReference>